<gene>
    <name evidence="3" type="ORF">Daura_51010</name>
</gene>
<dbReference type="InterPro" id="IPR004474">
    <property type="entry name" value="LytR_CpsA_psr"/>
</dbReference>
<organism evidence="3 4">
    <name type="scientific">Dactylosporangium aurantiacum</name>
    <dbReference type="NCBI Taxonomy" id="35754"/>
    <lineage>
        <taxon>Bacteria</taxon>
        <taxon>Bacillati</taxon>
        <taxon>Actinomycetota</taxon>
        <taxon>Actinomycetes</taxon>
        <taxon>Micromonosporales</taxon>
        <taxon>Micromonosporaceae</taxon>
        <taxon>Dactylosporangium</taxon>
    </lineage>
</organism>
<evidence type="ECO:0000313" key="4">
    <source>
        <dbReference type="Proteomes" id="UP001058003"/>
    </source>
</evidence>
<dbReference type="PANTHER" id="PTHR33392">
    <property type="entry name" value="POLYISOPRENYL-TEICHOIC ACID--PEPTIDOGLYCAN TEICHOIC ACID TRANSFERASE TAGU"/>
    <property type="match status" value="1"/>
</dbReference>
<dbReference type="PANTHER" id="PTHR33392:SF6">
    <property type="entry name" value="POLYISOPRENYL-TEICHOIC ACID--PEPTIDOGLYCAN TEICHOIC ACID TRANSFERASE TAGU"/>
    <property type="match status" value="1"/>
</dbReference>
<reference evidence="3" key="1">
    <citation type="submission" date="2021-04" db="EMBL/GenBank/DDBJ databases">
        <title>Dactylosporangium aurantiacum NRRL B-8018 full assembly.</title>
        <authorList>
            <person name="Hartkoorn R.C."/>
            <person name="Beaudoing E."/>
            <person name="Hot D."/>
        </authorList>
    </citation>
    <scope>NUCLEOTIDE SEQUENCE</scope>
    <source>
        <strain evidence="3">NRRL B-8018</strain>
    </source>
</reference>
<dbReference type="NCBIfam" id="TIGR00350">
    <property type="entry name" value="lytR_cpsA_psr"/>
    <property type="match status" value="1"/>
</dbReference>
<sequence>MSDPSFPEPPASPLAKALSAAFARHEQDVPVAAALRPAIAAGVRKRRARRRWTLSGATALVVALAGAVPLALPERPRPPAHTEVLLEAGSPDVGNFLLLGTDRRPESAGDTVRADAILLLHVDADTRTVFQLSIPRDLLVEVPNFGIQQMGTAYVFGGYELTARLVGGMLGVRVDGGAVIDFTGMQRVTEAVGGVDLCVDQRTVSVHLGYDPSSGDAAPLRPGMQPVVYEPGCRHFAGWQALDYVRQRRSLADGADDRDAHVRQYLAALARQLGDPVKLARAMPVAGSALDLHLGDVSLPMLAGMFAGYDAARVPGLKLPVGPDRTVLPDGDGLVTALREGTVPAWAAAHPQYVG</sequence>
<evidence type="ECO:0000259" key="2">
    <source>
        <dbReference type="Pfam" id="PF03816"/>
    </source>
</evidence>
<dbReference type="AlphaFoldDB" id="A0A9Q9MHA8"/>
<evidence type="ECO:0000256" key="1">
    <source>
        <dbReference type="ARBA" id="ARBA00006068"/>
    </source>
</evidence>
<dbReference type="OrthoDB" id="5171929at2"/>
<dbReference type="InterPro" id="IPR050922">
    <property type="entry name" value="LytR/CpsA/Psr_CW_biosynth"/>
</dbReference>
<proteinExistence type="inferred from homology"/>
<dbReference type="Pfam" id="PF03816">
    <property type="entry name" value="LytR_cpsA_psr"/>
    <property type="match status" value="1"/>
</dbReference>
<dbReference type="Proteomes" id="UP001058003">
    <property type="component" value="Chromosome"/>
</dbReference>
<keyword evidence="4" id="KW-1185">Reference proteome</keyword>
<comment type="similarity">
    <text evidence="1">Belongs to the LytR/CpsA/Psr (LCP) family.</text>
</comment>
<protein>
    <submittedName>
        <fullName evidence="3">LCP family protein</fullName>
    </submittedName>
</protein>
<accession>A0A9Q9MHA8</accession>
<name>A0A9Q9MHA8_9ACTN</name>
<dbReference type="KEGG" id="daur:Daura_51010"/>
<evidence type="ECO:0000313" key="3">
    <source>
        <dbReference type="EMBL" id="UWZ54655.1"/>
    </source>
</evidence>
<feature type="domain" description="Cell envelope-related transcriptional attenuator" evidence="2">
    <location>
        <begin position="113"/>
        <end position="273"/>
    </location>
</feature>
<dbReference type="Gene3D" id="3.40.630.190">
    <property type="entry name" value="LCP protein"/>
    <property type="match status" value="1"/>
</dbReference>
<dbReference type="RefSeq" id="WP_033367279.1">
    <property type="nucleotide sequence ID" value="NZ_CP073767.1"/>
</dbReference>
<dbReference type="EMBL" id="CP073767">
    <property type="protein sequence ID" value="UWZ54655.1"/>
    <property type="molecule type" value="Genomic_DNA"/>
</dbReference>